<name>A0A518EXV7_9BACT</name>
<feature type="domain" description="L-asparaginase N-terminal" evidence="3">
    <location>
        <begin position="10"/>
        <end position="163"/>
    </location>
</feature>
<dbReference type="Gene3D" id="3.40.50.1170">
    <property type="entry name" value="L-asparaginase, N-terminal domain"/>
    <property type="match status" value="1"/>
</dbReference>
<protein>
    <submittedName>
        <fullName evidence="4">L-asparaginase 1</fullName>
        <ecNumber evidence="4">3.5.1.1</ecNumber>
    </submittedName>
</protein>
<evidence type="ECO:0000313" key="5">
    <source>
        <dbReference type="Proteomes" id="UP000320390"/>
    </source>
</evidence>
<feature type="binding site" evidence="2">
    <location>
        <begin position="92"/>
        <end position="93"/>
    </location>
    <ligand>
        <name>substrate</name>
    </ligand>
</feature>
<dbReference type="EC" id="3.5.1.1" evidence="4"/>
<dbReference type="PIRSF" id="PIRSF500176">
    <property type="entry name" value="L_ASNase"/>
    <property type="match status" value="1"/>
</dbReference>
<dbReference type="InterPro" id="IPR006034">
    <property type="entry name" value="Asparaginase/glutaminase-like"/>
</dbReference>
<gene>
    <name evidence="4" type="primary">ansA</name>
    <name evidence="4" type="ORF">Poly30_44790</name>
</gene>
<feature type="binding site" evidence="2">
    <location>
        <position position="61"/>
    </location>
    <ligand>
        <name>substrate</name>
    </ligand>
</feature>
<evidence type="ECO:0000256" key="1">
    <source>
        <dbReference type="PIRSR" id="PIRSR001220-1"/>
    </source>
</evidence>
<dbReference type="PANTHER" id="PTHR11707">
    <property type="entry name" value="L-ASPARAGINASE"/>
    <property type="match status" value="1"/>
</dbReference>
<dbReference type="SMART" id="SM00870">
    <property type="entry name" value="Asparaginase"/>
    <property type="match status" value="1"/>
</dbReference>
<dbReference type="SUPFAM" id="SSF53774">
    <property type="entry name" value="Glutaminase/Asparaginase"/>
    <property type="match status" value="1"/>
</dbReference>
<dbReference type="OrthoDB" id="9788068at2"/>
<dbReference type="GO" id="GO:0004067">
    <property type="term" value="F:asparaginase activity"/>
    <property type="evidence" value="ECO:0007669"/>
    <property type="project" value="UniProtKB-UniRule"/>
</dbReference>
<dbReference type="PROSITE" id="PS51732">
    <property type="entry name" value="ASN_GLN_ASE_3"/>
    <property type="match status" value="1"/>
</dbReference>
<sequence length="173" mass="19280">MAKPTPDPFRVALISTGGTIEKTYDELHGVLTNEVSVLDVMLARLELSVQIERVTLMNKDSLEMTEEDHKLIAETALHKAREFDGVIIVHGTDRLAVTGEVIYAMDPKPRVPVILTGAMRPYELRTSDAMQNLVEALLAVQLARRGVFVAMHNRLLAFPGVRKDVEKGMFVKE</sequence>
<dbReference type="InterPro" id="IPR036152">
    <property type="entry name" value="Asp/glu_Ase-like_sf"/>
</dbReference>
<dbReference type="Pfam" id="PF00710">
    <property type="entry name" value="Asparaginase"/>
    <property type="match status" value="1"/>
</dbReference>
<organism evidence="4 5">
    <name type="scientific">Saltatorellus ferox</name>
    <dbReference type="NCBI Taxonomy" id="2528018"/>
    <lineage>
        <taxon>Bacteria</taxon>
        <taxon>Pseudomonadati</taxon>
        <taxon>Planctomycetota</taxon>
        <taxon>Planctomycetia</taxon>
        <taxon>Planctomycetia incertae sedis</taxon>
        <taxon>Saltatorellus</taxon>
    </lineage>
</organism>
<reference evidence="4 5" key="1">
    <citation type="submission" date="2019-02" db="EMBL/GenBank/DDBJ databases">
        <title>Deep-cultivation of Planctomycetes and their phenomic and genomic characterization uncovers novel biology.</title>
        <authorList>
            <person name="Wiegand S."/>
            <person name="Jogler M."/>
            <person name="Boedeker C."/>
            <person name="Pinto D."/>
            <person name="Vollmers J."/>
            <person name="Rivas-Marin E."/>
            <person name="Kohn T."/>
            <person name="Peeters S.H."/>
            <person name="Heuer A."/>
            <person name="Rast P."/>
            <person name="Oberbeckmann S."/>
            <person name="Bunk B."/>
            <person name="Jeske O."/>
            <person name="Meyerdierks A."/>
            <person name="Storesund J.E."/>
            <person name="Kallscheuer N."/>
            <person name="Luecker S."/>
            <person name="Lage O.M."/>
            <person name="Pohl T."/>
            <person name="Merkel B.J."/>
            <person name="Hornburger P."/>
            <person name="Mueller R.-W."/>
            <person name="Bruemmer F."/>
            <person name="Labrenz M."/>
            <person name="Spormann A.M."/>
            <person name="Op den Camp H."/>
            <person name="Overmann J."/>
            <person name="Amann R."/>
            <person name="Jetten M.S.M."/>
            <person name="Mascher T."/>
            <person name="Medema M.H."/>
            <person name="Devos D.P."/>
            <person name="Kaster A.-K."/>
            <person name="Ovreas L."/>
            <person name="Rohde M."/>
            <person name="Galperin M.Y."/>
            <person name="Jogler C."/>
        </authorList>
    </citation>
    <scope>NUCLEOTIDE SEQUENCE [LARGE SCALE GENOMIC DNA]</scope>
    <source>
        <strain evidence="4 5">Poly30</strain>
    </source>
</reference>
<evidence type="ECO:0000259" key="3">
    <source>
        <dbReference type="Pfam" id="PF00710"/>
    </source>
</evidence>
<dbReference type="RefSeq" id="WP_145202417.1">
    <property type="nucleotide sequence ID" value="NZ_CP036434.1"/>
</dbReference>
<proteinExistence type="predicted"/>
<dbReference type="AlphaFoldDB" id="A0A518EXV7"/>
<dbReference type="EMBL" id="CP036434">
    <property type="protein sequence ID" value="QDV08924.1"/>
    <property type="molecule type" value="Genomic_DNA"/>
</dbReference>
<feature type="active site" description="O-isoaspartyl threonine intermediate" evidence="1">
    <location>
        <position position="19"/>
    </location>
</feature>
<keyword evidence="4" id="KW-0378">Hydrolase</keyword>
<accession>A0A518EXV7</accession>
<dbReference type="PIRSF" id="PIRSF001220">
    <property type="entry name" value="L-ASNase_gatD"/>
    <property type="match status" value="1"/>
</dbReference>
<dbReference type="InterPro" id="IPR027474">
    <property type="entry name" value="L-asparaginase_N"/>
</dbReference>
<evidence type="ECO:0000256" key="2">
    <source>
        <dbReference type="PIRSR" id="PIRSR001220-2"/>
    </source>
</evidence>
<dbReference type="PANTHER" id="PTHR11707:SF28">
    <property type="entry name" value="60 KDA LYSOPHOSPHOLIPASE"/>
    <property type="match status" value="1"/>
</dbReference>
<dbReference type="Proteomes" id="UP000320390">
    <property type="component" value="Chromosome"/>
</dbReference>
<dbReference type="PRINTS" id="PR00139">
    <property type="entry name" value="ASNGLNASE"/>
</dbReference>
<dbReference type="InterPro" id="IPR037152">
    <property type="entry name" value="L-asparaginase_N_sf"/>
</dbReference>
<keyword evidence="5" id="KW-1185">Reference proteome</keyword>
<evidence type="ECO:0000313" key="4">
    <source>
        <dbReference type="EMBL" id="QDV08924.1"/>
    </source>
</evidence>